<dbReference type="InterPro" id="IPR007624">
    <property type="entry name" value="RNA_pol_sigma70_r3"/>
</dbReference>
<dbReference type="GO" id="GO:0003899">
    <property type="term" value="F:DNA-directed RNA polymerase activity"/>
    <property type="evidence" value="ECO:0007669"/>
    <property type="project" value="InterPro"/>
</dbReference>
<keyword evidence="6" id="KW-0966">Cell projection</keyword>
<keyword evidence="2" id="KW-0731">Sigma factor</keyword>
<dbReference type="NCBIfam" id="NF005809">
    <property type="entry name" value="PRK07670.1"/>
    <property type="match status" value="1"/>
</dbReference>
<dbReference type="Pfam" id="PF04539">
    <property type="entry name" value="Sigma70_r3"/>
    <property type="match status" value="1"/>
</dbReference>
<evidence type="ECO:0000256" key="3">
    <source>
        <dbReference type="ARBA" id="ARBA00023125"/>
    </source>
</evidence>
<dbReference type="PIRSF" id="PIRSF000770">
    <property type="entry name" value="RNA_pol_sigma-SigE/K"/>
    <property type="match status" value="1"/>
</dbReference>
<dbReference type="InterPro" id="IPR000943">
    <property type="entry name" value="RNA_pol_sigma70"/>
</dbReference>
<keyword evidence="4" id="KW-0804">Transcription</keyword>
<dbReference type="Gene3D" id="1.20.140.160">
    <property type="match status" value="1"/>
</dbReference>
<dbReference type="InterPro" id="IPR013325">
    <property type="entry name" value="RNA_pol_sigma_r2"/>
</dbReference>
<dbReference type="InterPro" id="IPR007630">
    <property type="entry name" value="RNA_pol_sigma70_r4"/>
</dbReference>
<evidence type="ECO:0000313" key="7">
    <source>
        <dbReference type="Proteomes" id="UP000199318"/>
    </source>
</evidence>
<dbReference type="NCBIfam" id="TIGR02479">
    <property type="entry name" value="FliA_WhiG"/>
    <property type="match status" value="1"/>
</dbReference>
<dbReference type="PRINTS" id="PR00046">
    <property type="entry name" value="SIGMA70FCT"/>
</dbReference>
<dbReference type="STRING" id="1464123.SAMN05444126_102156"/>
<gene>
    <name evidence="6" type="ORF">SAMN05444126_102156</name>
</gene>
<protein>
    <submittedName>
        <fullName evidence="6">RNA polymerase sigma factor for flagellar operon FliA</fullName>
    </submittedName>
</protein>
<dbReference type="GO" id="GO:0003677">
    <property type="term" value="F:DNA binding"/>
    <property type="evidence" value="ECO:0007669"/>
    <property type="project" value="UniProtKB-KW"/>
</dbReference>
<dbReference type="NCBIfam" id="NF005413">
    <property type="entry name" value="PRK06986.1"/>
    <property type="match status" value="1"/>
</dbReference>
<dbReference type="PANTHER" id="PTHR30385">
    <property type="entry name" value="SIGMA FACTOR F FLAGELLAR"/>
    <property type="match status" value="1"/>
</dbReference>
<sequence>MSRIELTETLKEDWNAWTAKRDKTAGDRLIEAYLPLVDYHVHRISIHLPKSVQIEDLRSHGLMGLYDALEKFDSSRELKFDTYASFRVRGAIIDGLRQEDWLPRSMRDKAKKIEQAMEAMEQKLGRNVSPQEVAHDLGMTVTDVTATLNESFFAHLLSVDEPTQESESKETYAQTIVDHKTPSPDEHIGKQADYEELAEAIRTLNEKEQLVLSLFYFEEFTLTEIGEVMELSTSRISQIHSKSVFKLQQKLTSSAG</sequence>
<dbReference type="GO" id="GO:0016987">
    <property type="term" value="F:sigma factor activity"/>
    <property type="evidence" value="ECO:0007669"/>
    <property type="project" value="UniProtKB-KW"/>
</dbReference>
<evidence type="ECO:0000256" key="4">
    <source>
        <dbReference type="ARBA" id="ARBA00023163"/>
    </source>
</evidence>
<evidence type="ECO:0000256" key="2">
    <source>
        <dbReference type="ARBA" id="ARBA00023082"/>
    </source>
</evidence>
<dbReference type="AlphaFoldDB" id="A0A1H9Q6Y0"/>
<dbReference type="Proteomes" id="UP000199318">
    <property type="component" value="Unassembled WGS sequence"/>
</dbReference>
<dbReference type="InterPro" id="IPR007627">
    <property type="entry name" value="RNA_pol_sigma70_r2"/>
</dbReference>
<dbReference type="CDD" id="cd06171">
    <property type="entry name" value="Sigma70_r4"/>
    <property type="match status" value="1"/>
</dbReference>
<dbReference type="OrthoDB" id="9799825at2"/>
<keyword evidence="6" id="KW-0969">Cilium</keyword>
<proteinExistence type="predicted"/>
<evidence type="ECO:0000256" key="1">
    <source>
        <dbReference type="ARBA" id="ARBA00023015"/>
    </source>
</evidence>
<name>A0A1H9Q6Y0_9BACI</name>
<keyword evidence="7" id="KW-1185">Reference proteome</keyword>
<keyword evidence="3" id="KW-0238">DNA-binding</keyword>
<dbReference type="Pfam" id="PF04545">
    <property type="entry name" value="Sigma70_r4"/>
    <property type="match status" value="1"/>
</dbReference>
<dbReference type="InterPro" id="IPR014284">
    <property type="entry name" value="RNA_pol_sigma-70_dom"/>
</dbReference>
<dbReference type="InterPro" id="IPR013324">
    <property type="entry name" value="RNA_pol_sigma_r3/r4-like"/>
</dbReference>
<dbReference type="GO" id="GO:0006352">
    <property type="term" value="P:DNA-templated transcription initiation"/>
    <property type="evidence" value="ECO:0007669"/>
    <property type="project" value="InterPro"/>
</dbReference>
<evidence type="ECO:0000313" key="6">
    <source>
        <dbReference type="EMBL" id="SER56182.1"/>
    </source>
</evidence>
<evidence type="ECO:0000259" key="5">
    <source>
        <dbReference type="PROSITE" id="PS00716"/>
    </source>
</evidence>
<dbReference type="RefSeq" id="WP_093071824.1">
    <property type="nucleotide sequence ID" value="NZ_FOGV01000002.1"/>
</dbReference>
<organism evidence="6 7">
    <name type="scientific">Salisediminibacterium halotolerans</name>
    <dbReference type="NCBI Taxonomy" id="517425"/>
    <lineage>
        <taxon>Bacteria</taxon>
        <taxon>Bacillati</taxon>
        <taxon>Bacillota</taxon>
        <taxon>Bacilli</taxon>
        <taxon>Bacillales</taxon>
        <taxon>Bacillaceae</taxon>
        <taxon>Salisediminibacterium</taxon>
    </lineage>
</organism>
<dbReference type="InterPro" id="IPR012845">
    <property type="entry name" value="RNA_pol_sigma_FliA_WhiG"/>
</dbReference>
<accession>A0A1H9Q6Y0</accession>
<dbReference type="NCBIfam" id="TIGR02937">
    <property type="entry name" value="sigma70-ECF"/>
    <property type="match status" value="1"/>
</dbReference>
<dbReference type="SUPFAM" id="SSF88659">
    <property type="entry name" value="Sigma3 and sigma4 domains of RNA polymerase sigma factors"/>
    <property type="match status" value="2"/>
</dbReference>
<feature type="domain" description="RNA polymerase sigma-70" evidence="5">
    <location>
        <begin position="221"/>
        <end position="247"/>
    </location>
</feature>
<dbReference type="PROSITE" id="PS00716">
    <property type="entry name" value="SIGMA70_2"/>
    <property type="match status" value="1"/>
</dbReference>
<dbReference type="SUPFAM" id="SSF88946">
    <property type="entry name" value="Sigma2 domain of RNA polymerase sigma factors"/>
    <property type="match status" value="1"/>
</dbReference>
<dbReference type="Gene3D" id="1.10.1740.10">
    <property type="match status" value="1"/>
</dbReference>
<keyword evidence="6" id="KW-0282">Flagellum</keyword>
<dbReference type="Pfam" id="PF04542">
    <property type="entry name" value="Sigma70_r2"/>
    <property type="match status" value="1"/>
</dbReference>
<keyword evidence="1" id="KW-0805">Transcription regulation</keyword>
<dbReference type="EMBL" id="FOGV01000002">
    <property type="protein sequence ID" value="SER56182.1"/>
    <property type="molecule type" value="Genomic_DNA"/>
</dbReference>
<comment type="caution">
    <text evidence="6">The sequence shown here is derived from an EMBL/GenBank/DDBJ whole genome shotgun (WGS) entry which is preliminary data.</text>
</comment>
<reference evidence="7" key="1">
    <citation type="submission" date="2016-10" db="EMBL/GenBank/DDBJ databases">
        <authorList>
            <person name="de Groot N.N."/>
        </authorList>
    </citation>
    <scope>NUCLEOTIDE SEQUENCE [LARGE SCALE GENOMIC DNA]</scope>
    <source>
        <strain evidence="7">10nlg</strain>
    </source>
</reference>
<dbReference type="PANTHER" id="PTHR30385:SF7">
    <property type="entry name" value="RNA POLYMERASE SIGMA FACTOR FLIA"/>
    <property type="match status" value="1"/>
</dbReference>